<dbReference type="PANTHER" id="PTHR14652:SF2">
    <property type="entry name" value="TYPE 2 DNA TOPOISOMERASE 6 SUBUNIT B-LIKE"/>
    <property type="match status" value="1"/>
</dbReference>
<evidence type="ECO:0000313" key="2">
    <source>
        <dbReference type="EMBL" id="KAF1384811.1"/>
    </source>
</evidence>
<dbReference type="InterPro" id="IPR028040">
    <property type="entry name" value="TopoVIB-like"/>
</dbReference>
<reference evidence="2 3" key="1">
    <citation type="submission" date="2019-06" db="EMBL/GenBank/DDBJ databases">
        <title>A chromosome-scale genome assembly of the European perch, Perca fluviatilis.</title>
        <authorList>
            <person name="Roques C."/>
            <person name="Zahm M."/>
            <person name="Cabau C."/>
            <person name="Klopp C."/>
            <person name="Bouchez O."/>
            <person name="Donnadieu C."/>
            <person name="Kuhl H."/>
            <person name="Gislard M."/>
            <person name="Guendouz S."/>
            <person name="Journot L."/>
            <person name="Haffray P."/>
            <person name="Bestin A."/>
            <person name="Morvezen R."/>
            <person name="Feron R."/>
            <person name="Wen M."/>
            <person name="Jouanno E."/>
            <person name="Herpin A."/>
            <person name="Schartl M."/>
            <person name="Postlethwait J."/>
            <person name="Schaerlinger B."/>
            <person name="Chardard D."/>
            <person name="Lecocq T."/>
            <person name="Poncet C."/>
            <person name="Jaffrelo L."/>
            <person name="Lampietro C."/>
            <person name="Guiguen Y."/>
        </authorList>
    </citation>
    <scope>NUCLEOTIDE SEQUENCE [LARGE SCALE GENOMIC DNA]</scope>
    <source>
        <tissue evidence="2">Blood</tissue>
    </source>
</reference>
<accession>A0A6A5E7E2</accession>
<name>A0A6A5E7E2_PERFL</name>
<sequence length="399" mass="45192">MEALQPVLTDLKESMFPCMWPSPQPDPEELCAFTDLYGSLRLLLSFQMKDERFNSTELCARIEAFLDTFSLANAKINIHLKFKLNQQTFQRDLRVKIKSTVVLANQPSRILDVTCSTQPPECVKKGCWCQGGHPVIGGMVPLSIPPKAMDQGLFGELSIQPVTLLSPCVLQYPNLATQLTHIKISFANFIISPSTFFQNLPAHLDCQELGLHGLHCSSFKDHVHSSGMVYTVEQEPCKDPEQESSLLPMQQSLRLYLFLQHSDPFNCHLSDLMATEVLIEHYLEDILNNNRQSVTKALQTELQNTLKAQNRRKKDQEKLRSAAEVILSSSISVVSCSSNVDFRTACLNSMKVRDTHDLSASLRESLRRVTSWKFTPRDRCHSAQMEEHPESDDATRREI</sequence>
<proteinExistence type="predicted"/>
<organism evidence="2 3">
    <name type="scientific">Perca fluviatilis</name>
    <name type="common">European perch</name>
    <dbReference type="NCBI Taxonomy" id="8168"/>
    <lineage>
        <taxon>Eukaryota</taxon>
        <taxon>Metazoa</taxon>
        <taxon>Chordata</taxon>
        <taxon>Craniata</taxon>
        <taxon>Vertebrata</taxon>
        <taxon>Euteleostomi</taxon>
        <taxon>Actinopterygii</taxon>
        <taxon>Neopterygii</taxon>
        <taxon>Teleostei</taxon>
        <taxon>Neoteleostei</taxon>
        <taxon>Acanthomorphata</taxon>
        <taxon>Eupercaria</taxon>
        <taxon>Perciformes</taxon>
        <taxon>Percoidei</taxon>
        <taxon>Percidae</taxon>
        <taxon>Percinae</taxon>
        <taxon>Perca</taxon>
    </lineage>
</organism>
<gene>
    <name evidence="2" type="ORF">PFLUV_G00124030</name>
</gene>
<dbReference type="AlphaFoldDB" id="A0A6A5E7E2"/>
<dbReference type="Proteomes" id="UP000465112">
    <property type="component" value="Chromosome 10"/>
</dbReference>
<evidence type="ECO:0000256" key="1">
    <source>
        <dbReference type="SAM" id="MobiDB-lite"/>
    </source>
</evidence>
<dbReference type="Pfam" id="PF15091">
    <property type="entry name" value="DUF4554"/>
    <property type="match status" value="2"/>
</dbReference>
<dbReference type="EMBL" id="VHII01000010">
    <property type="protein sequence ID" value="KAF1384811.1"/>
    <property type="molecule type" value="Genomic_DNA"/>
</dbReference>
<evidence type="ECO:0008006" key="4">
    <source>
        <dbReference type="Google" id="ProtNLM"/>
    </source>
</evidence>
<dbReference type="GO" id="GO:0042138">
    <property type="term" value="P:meiotic DNA double-strand break formation"/>
    <property type="evidence" value="ECO:0007669"/>
    <property type="project" value="InterPro"/>
</dbReference>
<evidence type="ECO:0000313" key="3">
    <source>
        <dbReference type="Proteomes" id="UP000465112"/>
    </source>
</evidence>
<feature type="region of interest" description="Disordered" evidence="1">
    <location>
        <begin position="377"/>
        <end position="399"/>
    </location>
</feature>
<dbReference type="PANTHER" id="PTHR14652">
    <property type="entry name" value="TYPE 2 DNA TOPOISOMERASE 6 SUBUNIT B-LIKE"/>
    <property type="match status" value="1"/>
</dbReference>
<keyword evidence="3" id="KW-1185">Reference proteome</keyword>
<comment type="caution">
    <text evidence="2">The sequence shown here is derived from an EMBL/GenBank/DDBJ whole genome shotgun (WGS) entry which is preliminary data.</text>
</comment>
<protein>
    <recommendedName>
        <fullName evidence="4">Type 2 DNA topoisomerase 6 subunit B-like</fullName>
    </recommendedName>
</protein>